<dbReference type="KEGG" id="paun:MJA45_17200"/>
<feature type="transmembrane region" description="Helical" evidence="1">
    <location>
        <begin position="127"/>
        <end position="147"/>
    </location>
</feature>
<dbReference type="InterPro" id="IPR002798">
    <property type="entry name" value="SpoIIM-like"/>
</dbReference>
<feature type="transmembrane region" description="Helical" evidence="1">
    <location>
        <begin position="159"/>
        <end position="182"/>
    </location>
</feature>
<dbReference type="AlphaFoldDB" id="A0AA96L9V2"/>
<dbReference type="RefSeq" id="WP_315603135.1">
    <property type="nucleotide sequence ID" value="NZ_CP130318.1"/>
</dbReference>
<evidence type="ECO:0000313" key="3">
    <source>
        <dbReference type="Proteomes" id="UP001305702"/>
    </source>
</evidence>
<evidence type="ECO:0000256" key="1">
    <source>
        <dbReference type="SAM" id="Phobius"/>
    </source>
</evidence>
<evidence type="ECO:0000313" key="2">
    <source>
        <dbReference type="EMBL" id="WNQ09363.1"/>
    </source>
</evidence>
<feature type="transmembrane region" description="Helical" evidence="1">
    <location>
        <begin position="7"/>
        <end position="29"/>
    </location>
</feature>
<dbReference type="InterPro" id="IPR014196">
    <property type="entry name" value="SpoIIM"/>
</dbReference>
<dbReference type="Pfam" id="PF01944">
    <property type="entry name" value="SpoIIM"/>
    <property type="match status" value="1"/>
</dbReference>
<keyword evidence="1" id="KW-0472">Membrane</keyword>
<name>A0AA96L9V2_9BACL</name>
<keyword evidence="1" id="KW-0812">Transmembrane</keyword>
<reference evidence="2 3" key="1">
    <citation type="submission" date="2022-02" db="EMBL/GenBank/DDBJ databases">
        <title>Paenibacillus sp. MBLB1776 Whole Genome Shotgun Sequencing.</title>
        <authorList>
            <person name="Hwang C.Y."/>
            <person name="Cho E.-S."/>
            <person name="Seo M.-J."/>
        </authorList>
    </citation>
    <scope>NUCLEOTIDE SEQUENCE [LARGE SCALE GENOMIC DNA]</scope>
    <source>
        <strain evidence="2 3">MBLB1776</strain>
    </source>
</reference>
<keyword evidence="3" id="KW-1185">Reference proteome</keyword>
<organism evidence="2 3">
    <name type="scientific">Paenibacillus aurantius</name>
    <dbReference type="NCBI Taxonomy" id="2918900"/>
    <lineage>
        <taxon>Bacteria</taxon>
        <taxon>Bacillati</taxon>
        <taxon>Bacillota</taxon>
        <taxon>Bacilli</taxon>
        <taxon>Bacillales</taxon>
        <taxon>Paenibacillaceae</taxon>
        <taxon>Paenibacillus</taxon>
    </lineage>
</organism>
<dbReference type="Proteomes" id="UP001305702">
    <property type="component" value="Chromosome"/>
</dbReference>
<dbReference type="EMBL" id="CP130318">
    <property type="protein sequence ID" value="WNQ09363.1"/>
    <property type="molecule type" value="Genomic_DNA"/>
</dbReference>
<sequence length="203" mass="22660">MKEHLSLYVFIGVIFVTGVVFGAILVNALTLDQTQELRRHLGSFFQVVDQGTSWDQAHSFWQSFSMNVKWVLLIWLLGLSVVGLPLIFILDFLKGVLVGFTVGYLAGQYAWKGVLFSLVSVAPQNLIHIPVIVICSVAGMSFSLYLIKNRFIQKRGNLYAPFMNYLILSFSMVLVTGAVSLYEAFLSPELMRWVTPMLVTAGG</sequence>
<keyword evidence="1" id="KW-1133">Transmembrane helix</keyword>
<dbReference type="NCBIfam" id="TIGR02831">
    <property type="entry name" value="spo_II_M"/>
    <property type="match status" value="1"/>
</dbReference>
<feature type="transmembrane region" description="Helical" evidence="1">
    <location>
        <begin position="97"/>
        <end position="121"/>
    </location>
</feature>
<dbReference type="PIRSF" id="PIRSF038973">
    <property type="entry name" value="SpoIIM"/>
    <property type="match status" value="1"/>
</dbReference>
<feature type="transmembrane region" description="Helical" evidence="1">
    <location>
        <begin position="70"/>
        <end position="90"/>
    </location>
</feature>
<proteinExistence type="predicted"/>
<protein>
    <submittedName>
        <fullName evidence="2">Stage II sporulation protein M</fullName>
    </submittedName>
</protein>
<accession>A0AA96L9V2</accession>
<gene>
    <name evidence="2" type="primary">spoIIM</name>
    <name evidence="2" type="ORF">MJA45_17200</name>
</gene>